<dbReference type="Pfam" id="PF00551">
    <property type="entry name" value="Formyl_trans_N"/>
    <property type="match status" value="1"/>
</dbReference>
<dbReference type="PANTHER" id="PTHR42706:SF1">
    <property type="entry name" value="FORMYLTETRAHYDROFOLATE DEFORMYLASE 2, MITOCHONDRIAL"/>
    <property type="match status" value="1"/>
</dbReference>
<dbReference type="CDD" id="cd04875">
    <property type="entry name" value="ACT_F4HF-DF"/>
    <property type="match status" value="1"/>
</dbReference>
<dbReference type="EMBL" id="GDJX01010913">
    <property type="protein sequence ID" value="JAT57023.1"/>
    <property type="molecule type" value="Transcribed_RNA"/>
</dbReference>
<proteinExistence type="predicted"/>
<sequence>IQRTHPAPSPGDTSSPQFRTAIPGSPPSPIPSPPLRRSVGPRASDLWRRGGGNGDLTADDPMLLLRRATSSSPHLSSASRFKRASGGLALSRPSSGASSPSSSGVGGGTLGIHVFRCPDAVGIVAKITECIASRGGNIHGVDVFVPQDKPIFYSRTEFVFDPASWPRETMNIDFFNLKKLFNADKSMVRVPEIDPKFKIAILASKQDHCLVDVLHGWQDGRFPVHINCVISNHKRAPNTHVMRFLERNGIPYRYLPTAPGNKREEEILDLVEDTDFLVLARYMQILSGRFLECYGKDIVNIHHGLLPSFKGGNPSKQAYDEGVKLIGATSHFVTEELDEGPIIEQMVERVSHRDNLLSFVQKSENLEKQCLAKAINSYCELRVLPYEVKKTVVF</sequence>
<dbReference type="Gene3D" id="3.30.70.260">
    <property type="match status" value="1"/>
</dbReference>
<feature type="domain" description="ACT" evidence="4">
    <location>
        <begin position="112"/>
        <end position="196"/>
    </location>
</feature>
<dbReference type="InterPro" id="IPR004810">
    <property type="entry name" value="PurU"/>
</dbReference>
<dbReference type="GO" id="GO:0006730">
    <property type="term" value="P:one-carbon metabolic process"/>
    <property type="evidence" value="ECO:0007669"/>
    <property type="project" value="UniProtKB-KW"/>
</dbReference>
<dbReference type="InterPro" id="IPR002912">
    <property type="entry name" value="ACT_dom"/>
</dbReference>
<dbReference type="PANTHER" id="PTHR42706">
    <property type="entry name" value="FORMYLTETRAHYDROFOLATE DEFORMYLASE"/>
    <property type="match status" value="1"/>
</dbReference>
<dbReference type="SUPFAM" id="SSF53328">
    <property type="entry name" value="Formyltransferase"/>
    <property type="match status" value="1"/>
</dbReference>
<feature type="non-terminal residue" evidence="5">
    <location>
        <position position="1"/>
    </location>
</feature>
<organism evidence="5">
    <name type="scientific">Anthurium amnicola</name>
    <dbReference type="NCBI Taxonomy" id="1678845"/>
    <lineage>
        <taxon>Eukaryota</taxon>
        <taxon>Viridiplantae</taxon>
        <taxon>Streptophyta</taxon>
        <taxon>Embryophyta</taxon>
        <taxon>Tracheophyta</taxon>
        <taxon>Spermatophyta</taxon>
        <taxon>Magnoliopsida</taxon>
        <taxon>Liliopsida</taxon>
        <taxon>Araceae</taxon>
        <taxon>Pothoideae</taxon>
        <taxon>Potheae</taxon>
        <taxon>Anthurium</taxon>
    </lineage>
</organism>
<evidence type="ECO:0000256" key="3">
    <source>
        <dbReference type="SAM" id="MobiDB-lite"/>
    </source>
</evidence>
<name>A0A1D1YQU9_9ARAE</name>
<dbReference type="InterPro" id="IPR044074">
    <property type="entry name" value="PurU_ACT"/>
</dbReference>
<dbReference type="PRINTS" id="PR01575">
    <property type="entry name" value="FFH4HYDRLASE"/>
</dbReference>
<feature type="region of interest" description="Disordered" evidence="3">
    <location>
        <begin position="1"/>
        <end position="59"/>
    </location>
</feature>
<dbReference type="PROSITE" id="PS51671">
    <property type="entry name" value="ACT"/>
    <property type="match status" value="1"/>
</dbReference>
<gene>
    <name evidence="5" type="primary">purU_2</name>
    <name evidence="5" type="ORF">g.87592</name>
</gene>
<evidence type="ECO:0000313" key="5">
    <source>
        <dbReference type="EMBL" id="JAT57023.1"/>
    </source>
</evidence>
<dbReference type="InterPro" id="IPR036477">
    <property type="entry name" value="Formyl_transf_N_sf"/>
</dbReference>
<dbReference type="GO" id="GO:0006189">
    <property type="term" value="P:'de novo' IMP biosynthetic process"/>
    <property type="evidence" value="ECO:0007669"/>
    <property type="project" value="InterPro"/>
</dbReference>
<dbReference type="NCBIfam" id="NF004684">
    <property type="entry name" value="PRK06027.1"/>
    <property type="match status" value="1"/>
</dbReference>
<keyword evidence="1" id="KW-0554">One-carbon metabolism</keyword>
<dbReference type="GO" id="GO:0008864">
    <property type="term" value="F:formyltetrahydrofolate deformylase activity"/>
    <property type="evidence" value="ECO:0007669"/>
    <property type="project" value="InterPro"/>
</dbReference>
<dbReference type="InterPro" id="IPR045865">
    <property type="entry name" value="ACT-like_dom_sf"/>
</dbReference>
<evidence type="ECO:0000256" key="1">
    <source>
        <dbReference type="ARBA" id="ARBA00022563"/>
    </source>
</evidence>
<feature type="compositionally biased region" description="Pro residues" evidence="3">
    <location>
        <begin position="24"/>
        <end position="34"/>
    </location>
</feature>
<dbReference type="SUPFAM" id="SSF55021">
    <property type="entry name" value="ACT-like"/>
    <property type="match status" value="1"/>
</dbReference>
<evidence type="ECO:0000256" key="2">
    <source>
        <dbReference type="ARBA" id="ARBA00022801"/>
    </source>
</evidence>
<reference evidence="5" key="1">
    <citation type="submission" date="2015-07" db="EMBL/GenBank/DDBJ databases">
        <title>Transcriptome Assembly of Anthurium amnicola.</title>
        <authorList>
            <person name="Suzuki J."/>
        </authorList>
    </citation>
    <scope>NUCLEOTIDE SEQUENCE</scope>
</reference>
<dbReference type="Gene3D" id="3.40.50.170">
    <property type="entry name" value="Formyl transferase, N-terminal domain"/>
    <property type="match status" value="1"/>
</dbReference>
<dbReference type="InterPro" id="IPR002376">
    <property type="entry name" value="Formyl_transf_N"/>
</dbReference>
<keyword evidence="2" id="KW-0378">Hydrolase</keyword>
<protein>
    <submittedName>
        <fullName evidence="5">Formyltetrahydrofolate deformylase</fullName>
    </submittedName>
</protein>
<dbReference type="AlphaFoldDB" id="A0A1D1YQU9"/>
<evidence type="ECO:0000259" key="4">
    <source>
        <dbReference type="PROSITE" id="PS51671"/>
    </source>
</evidence>
<accession>A0A1D1YQU9</accession>